<dbReference type="Gene3D" id="3.30.420.10">
    <property type="entry name" value="Ribonuclease H-like superfamily/Ribonuclease H"/>
    <property type="match status" value="1"/>
</dbReference>
<evidence type="ECO:0000313" key="3">
    <source>
        <dbReference type="Proteomes" id="UP000251314"/>
    </source>
</evidence>
<dbReference type="AlphaFoldDB" id="A0A329SGJ2"/>
<dbReference type="InterPro" id="IPR036397">
    <property type="entry name" value="RNaseH_sf"/>
</dbReference>
<dbReference type="PANTHER" id="PTHR23022">
    <property type="entry name" value="TRANSPOSABLE ELEMENT-RELATED"/>
    <property type="match status" value="1"/>
</dbReference>
<proteinExistence type="predicted"/>
<dbReference type="InterPro" id="IPR038717">
    <property type="entry name" value="Tc1-like_DDE_dom"/>
</dbReference>
<comment type="caution">
    <text evidence="2">The sequence shown here is derived from an EMBL/GenBank/DDBJ whole genome shotgun (WGS) entry which is preliminary data.</text>
</comment>
<reference evidence="2 3" key="1">
    <citation type="submission" date="2018-01" db="EMBL/GenBank/DDBJ databases">
        <title>Draft genome of the strawberry crown rot pathogen Phytophthora cactorum.</title>
        <authorList>
            <person name="Armitage A.D."/>
            <person name="Lysoe E."/>
            <person name="Nellist C.F."/>
            <person name="Harrison R.J."/>
            <person name="Brurberg M.B."/>
        </authorList>
    </citation>
    <scope>NUCLEOTIDE SEQUENCE [LARGE SCALE GENOMIC DNA]</scope>
    <source>
        <strain evidence="2 3">10300</strain>
    </source>
</reference>
<sequence>MRGERLAHMDKAAWGNVVFTDEASVELHGTTGRVTVWRRTHEAFHEKCVMSTFKSGRQSLMVWSSISADGVGTMHFCEKNVDGEWYRHILHSEVPFTRVMLGLPQLTNFVQDNTPAHRTKATTKFIKTLRLTELCHPPQSPDLNPIENVWAIMKR</sequence>
<gene>
    <name evidence="2" type="ORF">PC110_g9048</name>
</gene>
<organism evidence="2 3">
    <name type="scientific">Phytophthora cactorum</name>
    <dbReference type="NCBI Taxonomy" id="29920"/>
    <lineage>
        <taxon>Eukaryota</taxon>
        <taxon>Sar</taxon>
        <taxon>Stramenopiles</taxon>
        <taxon>Oomycota</taxon>
        <taxon>Peronosporomycetes</taxon>
        <taxon>Peronosporales</taxon>
        <taxon>Peronosporaceae</taxon>
        <taxon>Phytophthora</taxon>
    </lineage>
</organism>
<protein>
    <recommendedName>
        <fullName evidence="1">Tc1-like transposase DDE domain-containing protein</fullName>
    </recommendedName>
</protein>
<dbReference type="OrthoDB" id="115694at2759"/>
<evidence type="ECO:0000259" key="1">
    <source>
        <dbReference type="Pfam" id="PF13358"/>
    </source>
</evidence>
<evidence type="ECO:0000313" key="2">
    <source>
        <dbReference type="EMBL" id="RAW34652.1"/>
    </source>
</evidence>
<dbReference type="STRING" id="29920.A0A329SGJ2"/>
<dbReference type="Pfam" id="PF13358">
    <property type="entry name" value="DDE_3"/>
    <property type="match status" value="1"/>
</dbReference>
<keyword evidence="3" id="KW-1185">Reference proteome</keyword>
<feature type="domain" description="Tc1-like transposase DDE" evidence="1">
    <location>
        <begin position="17"/>
        <end position="155"/>
    </location>
</feature>
<dbReference type="VEuPathDB" id="FungiDB:PC110_g9048"/>
<name>A0A329SGJ2_9STRA</name>
<dbReference type="InterPro" id="IPR052338">
    <property type="entry name" value="Transposase_5"/>
</dbReference>
<dbReference type="EMBL" id="MJFZ01000194">
    <property type="protein sequence ID" value="RAW34652.1"/>
    <property type="molecule type" value="Genomic_DNA"/>
</dbReference>
<dbReference type="Proteomes" id="UP000251314">
    <property type="component" value="Unassembled WGS sequence"/>
</dbReference>
<accession>A0A329SGJ2</accession>
<dbReference type="PANTHER" id="PTHR23022:SF119">
    <property type="entry name" value="TC1-LIKE TRANSPOSASE DDE DOMAIN-CONTAINING PROTEIN"/>
    <property type="match status" value="1"/>
</dbReference>
<dbReference type="GO" id="GO:0003676">
    <property type="term" value="F:nucleic acid binding"/>
    <property type="evidence" value="ECO:0007669"/>
    <property type="project" value="InterPro"/>
</dbReference>